<comment type="caution">
    <text evidence="1">The sequence shown here is derived from an EMBL/GenBank/DDBJ whole genome shotgun (WGS) entry which is preliminary data.</text>
</comment>
<dbReference type="EMBL" id="PYNF01000003">
    <property type="protein sequence ID" value="PSV00418.1"/>
    <property type="molecule type" value="Genomic_DNA"/>
</dbReference>
<protein>
    <submittedName>
        <fullName evidence="1">Uncharacterized protein</fullName>
    </submittedName>
</protein>
<name>A0A2T3KL25_9GAMM</name>
<dbReference type="AlphaFoldDB" id="A0A2T3KL25"/>
<sequence>MYYYNTITRMYHFNHKKAAEAGDDMLHNFTIVVDLMNQLCVYDKFDSLLHGSWALSFSERLCKPLPSGVYRTMSREEYAQILEVATDIVRLYYDIDMSTDHGTLILNVPYCDDENKKNTNEHNLKQLKIIIYYILADFNAFFGICPHPRKIRDMFESYQSDHNSQIKKGSDL</sequence>
<proteinExistence type="predicted"/>
<reference evidence="1 2" key="1">
    <citation type="submission" date="2018-01" db="EMBL/GenBank/DDBJ databases">
        <title>Whole genome sequencing of Histamine producing bacteria.</title>
        <authorList>
            <person name="Butler K."/>
        </authorList>
    </citation>
    <scope>NUCLEOTIDE SEQUENCE [LARGE SCALE GENOMIC DNA]</scope>
    <source>
        <strain evidence="1 2">FS-7.2</strain>
    </source>
</reference>
<organism evidence="1 2">
    <name type="scientific">Photobacterium kishitanii</name>
    <dbReference type="NCBI Taxonomy" id="318456"/>
    <lineage>
        <taxon>Bacteria</taxon>
        <taxon>Pseudomonadati</taxon>
        <taxon>Pseudomonadota</taxon>
        <taxon>Gammaproteobacteria</taxon>
        <taxon>Vibrionales</taxon>
        <taxon>Vibrionaceae</taxon>
        <taxon>Photobacterium</taxon>
    </lineage>
</organism>
<evidence type="ECO:0000313" key="1">
    <source>
        <dbReference type="EMBL" id="PSV00418.1"/>
    </source>
</evidence>
<accession>A0A2T3KL25</accession>
<dbReference type="Proteomes" id="UP000241426">
    <property type="component" value="Unassembled WGS sequence"/>
</dbReference>
<gene>
    <name evidence="1" type="ORF">C9J27_04620</name>
</gene>
<evidence type="ECO:0000313" key="2">
    <source>
        <dbReference type="Proteomes" id="UP000241426"/>
    </source>
</evidence>
<dbReference type="RefSeq" id="WP_107289048.1">
    <property type="nucleotide sequence ID" value="NZ_PYNF01000003.1"/>
</dbReference>